<proteinExistence type="predicted"/>
<dbReference type="RefSeq" id="WP_264503508.1">
    <property type="nucleotide sequence ID" value="NZ_JAPDDS010000019.1"/>
</dbReference>
<comment type="caution">
    <text evidence="1">The sequence shown here is derived from an EMBL/GenBank/DDBJ whole genome shotgun (WGS) entry which is preliminary data.</text>
</comment>
<evidence type="ECO:0000313" key="2">
    <source>
        <dbReference type="Proteomes" id="UP001207930"/>
    </source>
</evidence>
<name>A0ABT3FVD3_9BACT</name>
<sequence>MDTPSIGRPQPSIADSGFIPLEARVVLVDAILEFETAEAAREKLREIGIKRGIRAVMNWLQSTRQWLGLGDFYPRANVPSYREAVQRWIAKNGRPSPRQILSGWAPAGALQARS</sequence>
<gene>
    <name evidence="1" type="ORF">OKA04_22645</name>
</gene>
<evidence type="ECO:0000313" key="1">
    <source>
        <dbReference type="EMBL" id="MCW1887553.1"/>
    </source>
</evidence>
<reference evidence="1 2" key="1">
    <citation type="submission" date="2022-10" db="EMBL/GenBank/DDBJ databases">
        <title>Luteolibacter flavescens strain MCCC 1K03193, whole genome shotgun sequencing project.</title>
        <authorList>
            <person name="Zhao G."/>
            <person name="Shen L."/>
        </authorList>
    </citation>
    <scope>NUCLEOTIDE SEQUENCE [LARGE SCALE GENOMIC DNA]</scope>
    <source>
        <strain evidence="1 2">MCCC 1K03193</strain>
    </source>
</reference>
<keyword evidence="2" id="KW-1185">Reference proteome</keyword>
<dbReference type="EMBL" id="JAPDDS010000019">
    <property type="protein sequence ID" value="MCW1887553.1"/>
    <property type="molecule type" value="Genomic_DNA"/>
</dbReference>
<organism evidence="1 2">
    <name type="scientific">Luteolibacter flavescens</name>
    <dbReference type="NCBI Taxonomy" id="1859460"/>
    <lineage>
        <taxon>Bacteria</taxon>
        <taxon>Pseudomonadati</taxon>
        <taxon>Verrucomicrobiota</taxon>
        <taxon>Verrucomicrobiia</taxon>
        <taxon>Verrucomicrobiales</taxon>
        <taxon>Verrucomicrobiaceae</taxon>
        <taxon>Luteolibacter</taxon>
    </lineage>
</organism>
<accession>A0ABT3FVD3</accession>
<protein>
    <submittedName>
        <fullName evidence="1">Uncharacterized protein</fullName>
    </submittedName>
</protein>
<dbReference type="Proteomes" id="UP001207930">
    <property type="component" value="Unassembled WGS sequence"/>
</dbReference>